<gene>
    <name evidence="1" type="ORF">LTRI10_LOCUS18075</name>
</gene>
<organism evidence="1 2">
    <name type="scientific">Linum trigynum</name>
    <dbReference type="NCBI Taxonomy" id="586398"/>
    <lineage>
        <taxon>Eukaryota</taxon>
        <taxon>Viridiplantae</taxon>
        <taxon>Streptophyta</taxon>
        <taxon>Embryophyta</taxon>
        <taxon>Tracheophyta</taxon>
        <taxon>Spermatophyta</taxon>
        <taxon>Magnoliopsida</taxon>
        <taxon>eudicotyledons</taxon>
        <taxon>Gunneridae</taxon>
        <taxon>Pentapetalae</taxon>
        <taxon>rosids</taxon>
        <taxon>fabids</taxon>
        <taxon>Malpighiales</taxon>
        <taxon>Linaceae</taxon>
        <taxon>Linum</taxon>
    </lineage>
</organism>
<protein>
    <submittedName>
        <fullName evidence="1">Uncharacterized protein</fullName>
    </submittedName>
</protein>
<evidence type="ECO:0000313" key="2">
    <source>
        <dbReference type="Proteomes" id="UP001497516"/>
    </source>
</evidence>
<dbReference type="EMBL" id="OZ034816">
    <property type="protein sequence ID" value="CAL1376339.1"/>
    <property type="molecule type" value="Genomic_DNA"/>
</dbReference>
<evidence type="ECO:0000313" key="1">
    <source>
        <dbReference type="EMBL" id="CAL1376339.1"/>
    </source>
</evidence>
<name>A0AAV2DS15_9ROSI</name>
<keyword evidence="2" id="KW-1185">Reference proteome</keyword>
<dbReference type="Proteomes" id="UP001497516">
    <property type="component" value="Chromosome 3"/>
</dbReference>
<accession>A0AAV2DS15</accession>
<sequence length="73" mass="8009">MVDSLPTLLDDDLDDGTGIVLPTQLHIPADPHRVTRGQSPSFLTQNYATFATAPVDIPRHYRQACGNPHWDAA</sequence>
<proteinExistence type="predicted"/>
<dbReference type="AlphaFoldDB" id="A0AAV2DS15"/>
<reference evidence="1 2" key="1">
    <citation type="submission" date="2024-04" db="EMBL/GenBank/DDBJ databases">
        <authorList>
            <person name="Fracassetti M."/>
        </authorList>
    </citation>
    <scope>NUCLEOTIDE SEQUENCE [LARGE SCALE GENOMIC DNA]</scope>
</reference>